<dbReference type="EMBL" id="CP097508">
    <property type="protein sequence ID" value="URE09740.1"/>
    <property type="molecule type" value="Genomic_DNA"/>
</dbReference>
<keyword evidence="3" id="KW-1185">Reference proteome</keyword>
<feature type="domain" description="UBA" evidence="1">
    <location>
        <begin position="1"/>
        <end position="31"/>
    </location>
</feature>
<dbReference type="PROSITE" id="PS50030">
    <property type="entry name" value="UBA"/>
    <property type="match status" value="1"/>
</dbReference>
<sequence length="70" mass="8394">MGMGYKENAAKRALRMIGQDVRPQVHFLVEEQAWKILRKQENIQRQAEILYSFILCHRMFLSYFLINDCC</sequence>
<gene>
    <name evidence="2" type="ORF">MUK42_27864</name>
</gene>
<evidence type="ECO:0000259" key="1">
    <source>
        <dbReference type="PROSITE" id="PS50030"/>
    </source>
</evidence>
<protein>
    <submittedName>
        <fullName evidence="2">UBA</fullName>
    </submittedName>
</protein>
<dbReference type="OrthoDB" id="434245at2759"/>
<dbReference type="Proteomes" id="UP001055439">
    <property type="component" value="Chromosome 6"/>
</dbReference>
<evidence type="ECO:0000313" key="3">
    <source>
        <dbReference type="Proteomes" id="UP001055439"/>
    </source>
</evidence>
<reference evidence="2" key="1">
    <citation type="submission" date="2022-05" db="EMBL/GenBank/DDBJ databases">
        <title>The Musa troglodytarum L. genome provides insights into the mechanism of non-climacteric behaviour and enrichment of carotenoids.</title>
        <authorList>
            <person name="Wang J."/>
        </authorList>
    </citation>
    <scope>NUCLEOTIDE SEQUENCE</scope>
    <source>
        <tissue evidence="2">Leaf</tissue>
    </source>
</reference>
<dbReference type="InterPro" id="IPR015940">
    <property type="entry name" value="UBA"/>
</dbReference>
<evidence type="ECO:0000313" key="2">
    <source>
        <dbReference type="EMBL" id="URE09740.1"/>
    </source>
</evidence>
<name>A0A9E7KBD4_9LILI</name>
<accession>A0A9E7KBD4</accession>
<organism evidence="2 3">
    <name type="scientific">Musa troglodytarum</name>
    <name type="common">fe'i banana</name>
    <dbReference type="NCBI Taxonomy" id="320322"/>
    <lineage>
        <taxon>Eukaryota</taxon>
        <taxon>Viridiplantae</taxon>
        <taxon>Streptophyta</taxon>
        <taxon>Embryophyta</taxon>
        <taxon>Tracheophyta</taxon>
        <taxon>Spermatophyta</taxon>
        <taxon>Magnoliopsida</taxon>
        <taxon>Liliopsida</taxon>
        <taxon>Zingiberales</taxon>
        <taxon>Musaceae</taxon>
        <taxon>Musa</taxon>
    </lineage>
</organism>
<proteinExistence type="predicted"/>
<dbReference type="AlphaFoldDB" id="A0A9E7KBD4"/>